<protein>
    <submittedName>
        <fullName evidence="1">Uncharacterized protein</fullName>
    </submittedName>
</protein>
<accession>A0A8H3B8B4</accession>
<dbReference type="EMBL" id="CAJMWY010000888">
    <property type="protein sequence ID" value="CAE6450521.1"/>
    <property type="molecule type" value="Genomic_DNA"/>
</dbReference>
<name>A0A8H3B8B4_9AGAM</name>
<sequence>MTRQLTLDVLMLIAEQLARDKPTLLKMTMLRKEVYSLVLPVLYHSNEFLELTGALRFCHAIIHHPESPGRFVHRLYMQVPFWGIPIPQISPNPSLFEIIRMSLNHMPNLQDLSLFGLSLFNPIDLSDCPFKLKSLLITPPTTQFTARLIRNQPTIVELNLASFTLGHQCVDTNHFIGPGILPNLNTLTACPKAIKFLAPGRPIEHVFMQVCSVDALNTASILATLTSLDQTSTPVKSLWADLDGHPEVNGWNLIELLKSTNLPSNLVCLTIKANLLDFALQQAKDPSYLSSVAQLLQGFTFLKYFEVEEAIQGVIEQPAAHEVIDMMFAVLEQQTDIGALWRQNCPNLISVKLFDRNVV</sequence>
<gene>
    <name evidence="1" type="ORF">RDB_LOCUS54006</name>
</gene>
<dbReference type="AlphaFoldDB" id="A0A8H3B8B4"/>
<evidence type="ECO:0000313" key="1">
    <source>
        <dbReference type="EMBL" id="CAE6450521.1"/>
    </source>
</evidence>
<dbReference type="Proteomes" id="UP000663861">
    <property type="component" value="Unassembled WGS sequence"/>
</dbReference>
<reference evidence="1" key="1">
    <citation type="submission" date="2021-01" db="EMBL/GenBank/DDBJ databases">
        <authorList>
            <person name="Kaushik A."/>
        </authorList>
    </citation>
    <scope>NUCLEOTIDE SEQUENCE</scope>
    <source>
        <strain evidence="1">AG4-RS23</strain>
    </source>
</reference>
<comment type="caution">
    <text evidence="1">The sequence shown here is derived from an EMBL/GenBank/DDBJ whole genome shotgun (WGS) entry which is preliminary data.</text>
</comment>
<proteinExistence type="predicted"/>
<organism evidence="1 2">
    <name type="scientific">Rhizoctonia solani</name>
    <dbReference type="NCBI Taxonomy" id="456999"/>
    <lineage>
        <taxon>Eukaryota</taxon>
        <taxon>Fungi</taxon>
        <taxon>Dikarya</taxon>
        <taxon>Basidiomycota</taxon>
        <taxon>Agaricomycotina</taxon>
        <taxon>Agaricomycetes</taxon>
        <taxon>Cantharellales</taxon>
        <taxon>Ceratobasidiaceae</taxon>
        <taxon>Rhizoctonia</taxon>
    </lineage>
</organism>
<evidence type="ECO:0000313" key="2">
    <source>
        <dbReference type="Proteomes" id="UP000663861"/>
    </source>
</evidence>